<dbReference type="EMBL" id="JACXIY010000002">
    <property type="protein sequence ID" value="MBD2867511.1"/>
    <property type="molecule type" value="Genomic_DNA"/>
</dbReference>
<keyword evidence="4" id="KW-1185">Reference proteome</keyword>
<feature type="domain" description="Activator of Hsp90 ATPase homologue 1/2-like C-terminal" evidence="2">
    <location>
        <begin position="10"/>
        <end position="114"/>
    </location>
</feature>
<accession>A0A927H3M9</accession>
<protein>
    <submittedName>
        <fullName evidence="3">SRPBCC domain-containing protein</fullName>
    </submittedName>
</protein>
<dbReference type="InterPro" id="IPR013538">
    <property type="entry name" value="ASHA1/2-like_C"/>
</dbReference>
<name>A0A927H3M9_9BACL</name>
<dbReference type="Gene3D" id="3.30.530.20">
    <property type="match status" value="1"/>
</dbReference>
<comment type="caution">
    <text evidence="3">The sequence shown here is derived from an EMBL/GenBank/DDBJ whole genome shotgun (WGS) entry which is preliminary data.</text>
</comment>
<gene>
    <name evidence="3" type="ORF">IDH41_02905</name>
</gene>
<evidence type="ECO:0000313" key="4">
    <source>
        <dbReference type="Proteomes" id="UP000632125"/>
    </source>
</evidence>
<evidence type="ECO:0000259" key="2">
    <source>
        <dbReference type="Pfam" id="PF08327"/>
    </source>
</evidence>
<dbReference type="InterPro" id="IPR023393">
    <property type="entry name" value="START-like_dom_sf"/>
</dbReference>
<dbReference type="Proteomes" id="UP000632125">
    <property type="component" value="Unassembled WGS sequence"/>
</dbReference>
<sequence>MGLTVLINGEPEAVWEALTDPDKLAQWYAPGSPWEIPKLAEGEKATFTLMPSAHNHLTEKLPMALTIVKAVPNKEFAFRVESADMLVSFVLAKESGGVGVTANTEGFEMSLANLKALVEGKEIPFV</sequence>
<organism evidence="3 4">
    <name type="scientific">Paenibacillus arenilitoris</name>
    <dbReference type="NCBI Taxonomy" id="2772299"/>
    <lineage>
        <taxon>Bacteria</taxon>
        <taxon>Bacillati</taxon>
        <taxon>Bacillota</taxon>
        <taxon>Bacilli</taxon>
        <taxon>Bacillales</taxon>
        <taxon>Paenibacillaceae</taxon>
        <taxon>Paenibacillus</taxon>
    </lineage>
</organism>
<evidence type="ECO:0000313" key="3">
    <source>
        <dbReference type="EMBL" id="MBD2867511.1"/>
    </source>
</evidence>
<dbReference type="Pfam" id="PF08327">
    <property type="entry name" value="AHSA1"/>
    <property type="match status" value="1"/>
</dbReference>
<comment type="similarity">
    <text evidence="1">Belongs to the AHA1 family.</text>
</comment>
<dbReference type="RefSeq" id="WP_190858102.1">
    <property type="nucleotide sequence ID" value="NZ_JACXIY010000002.1"/>
</dbReference>
<evidence type="ECO:0000256" key="1">
    <source>
        <dbReference type="ARBA" id="ARBA00006817"/>
    </source>
</evidence>
<reference evidence="3" key="1">
    <citation type="submission" date="2020-09" db="EMBL/GenBank/DDBJ databases">
        <title>A novel bacterium of genus Paenibacillus, isolated from South China Sea.</title>
        <authorList>
            <person name="Huang H."/>
            <person name="Mo K."/>
            <person name="Hu Y."/>
        </authorList>
    </citation>
    <scope>NUCLEOTIDE SEQUENCE</scope>
    <source>
        <strain evidence="3">IB182493</strain>
    </source>
</reference>
<proteinExistence type="inferred from homology"/>
<dbReference type="AlphaFoldDB" id="A0A927H3M9"/>
<dbReference type="SUPFAM" id="SSF55961">
    <property type="entry name" value="Bet v1-like"/>
    <property type="match status" value="1"/>
</dbReference>